<keyword evidence="2 4" id="KW-0479">Metal-binding</keyword>
<evidence type="ECO:0000256" key="4">
    <source>
        <dbReference type="PROSITE-ProRule" id="PRU00433"/>
    </source>
</evidence>
<dbReference type="InterPro" id="IPR009056">
    <property type="entry name" value="Cyt_c-like_dom"/>
</dbReference>
<reference evidence="7 8" key="1">
    <citation type="submission" date="2019-12" db="EMBL/GenBank/DDBJ databases">
        <title>Genomic-based taxomic classification of the family Erythrobacteraceae.</title>
        <authorList>
            <person name="Xu L."/>
        </authorList>
    </citation>
    <scope>NUCLEOTIDE SEQUENCE [LARGE SCALE GENOMIC DNA]</scope>
    <source>
        <strain evidence="7 8">DSM 17792</strain>
    </source>
</reference>
<dbReference type="EMBL" id="WTYC01000002">
    <property type="protein sequence ID" value="MXO47662.1"/>
    <property type="molecule type" value="Genomic_DNA"/>
</dbReference>
<dbReference type="GO" id="GO:0020037">
    <property type="term" value="F:heme binding"/>
    <property type="evidence" value="ECO:0007669"/>
    <property type="project" value="InterPro"/>
</dbReference>
<keyword evidence="8" id="KW-1185">Reference proteome</keyword>
<dbReference type="Proteomes" id="UP000448199">
    <property type="component" value="Unassembled WGS sequence"/>
</dbReference>
<comment type="caution">
    <text evidence="7">The sequence shown here is derived from an EMBL/GenBank/DDBJ whole genome shotgun (WGS) entry which is preliminary data.</text>
</comment>
<evidence type="ECO:0000313" key="8">
    <source>
        <dbReference type="Proteomes" id="UP000448199"/>
    </source>
</evidence>
<dbReference type="InterPro" id="IPR036909">
    <property type="entry name" value="Cyt_c-like_dom_sf"/>
</dbReference>
<sequence>MNRTPILIMSALLAACQIAPAENPVPPTYGSGVFERDTAEYRGQKFARNRCSDCHAVEPLQLSPNPSAPSLVDVANTPGLSRESLASWLKTTHDFPSEMYFEIPEEHIDDLVAYMLTLQSADYEPAI</sequence>
<feature type="domain" description="Cytochrome c" evidence="6">
    <location>
        <begin position="25"/>
        <end position="119"/>
    </location>
</feature>
<dbReference type="SUPFAM" id="SSF46626">
    <property type="entry name" value="Cytochrome c"/>
    <property type="match status" value="1"/>
</dbReference>
<dbReference type="Pfam" id="PF00034">
    <property type="entry name" value="Cytochrom_C"/>
    <property type="match status" value="1"/>
</dbReference>
<organism evidence="7 8">
    <name type="scientific">Qipengyuania vulgaris</name>
    <dbReference type="NCBI Taxonomy" id="291985"/>
    <lineage>
        <taxon>Bacteria</taxon>
        <taxon>Pseudomonadati</taxon>
        <taxon>Pseudomonadota</taxon>
        <taxon>Alphaproteobacteria</taxon>
        <taxon>Sphingomonadales</taxon>
        <taxon>Erythrobacteraceae</taxon>
        <taxon>Qipengyuania</taxon>
    </lineage>
</organism>
<dbReference type="Gene3D" id="1.10.760.10">
    <property type="entry name" value="Cytochrome c-like domain"/>
    <property type="match status" value="1"/>
</dbReference>
<dbReference type="PROSITE" id="PS51257">
    <property type="entry name" value="PROKAR_LIPOPROTEIN"/>
    <property type="match status" value="1"/>
</dbReference>
<evidence type="ECO:0000256" key="3">
    <source>
        <dbReference type="ARBA" id="ARBA00023004"/>
    </source>
</evidence>
<accession>A0A844XRL4</accession>
<gene>
    <name evidence="7" type="ORF">GRI69_05280</name>
</gene>
<evidence type="ECO:0000259" key="6">
    <source>
        <dbReference type="PROSITE" id="PS51007"/>
    </source>
</evidence>
<keyword evidence="3 4" id="KW-0408">Iron</keyword>
<dbReference type="AlphaFoldDB" id="A0A844XRL4"/>
<evidence type="ECO:0000313" key="7">
    <source>
        <dbReference type="EMBL" id="MXO47662.1"/>
    </source>
</evidence>
<feature type="signal peptide" evidence="5">
    <location>
        <begin position="1"/>
        <end position="21"/>
    </location>
</feature>
<evidence type="ECO:0000256" key="5">
    <source>
        <dbReference type="SAM" id="SignalP"/>
    </source>
</evidence>
<feature type="chain" id="PRO_5032936122" description="Cytochrome c domain-containing protein" evidence="5">
    <location>
        <begin position="22"/>
        <end position="127"/>
    </location>
</feature>
<dbReference type="PROSITE" id="PS51007">
    <property type="entry name" value="CYTC"/>
    <property type="match status" value="1"/>
</dbReference>
<dbReference type="OrthoDB" id="7596428at2"/>
<dbReference type="RefSeq" id="WP_160727220.1">
    <property type="nucleotide sequence ID" value="NZ_WTYC01000002.1"/>
</dbReference>
<keyword evidence="5" id="KW-0732">Signal</keyword>
<dbReference type="GO" id="GO:0046872">
    <property type="term" value="F:metal ion binding"/>
    <property type="evidence" value="ECO:0007669"/>
    <property type="project" value="UniProtKB-KW"/>
</dbReference>
<protein>
    <recommendedName>
        <fullName evidence="6">Cytochrome c domain-containing protein</fullName>
    </recommendedName>
</protein>
<evidence type="ECO:0000256" key="1">
    <source>
        <dbReference type="ARBA" id="ARBA00022617"/>
    </source>
</evidence>
<name>A0A844XRL4_9SPHN</name>
<evidence type="ECO:0000256" key="2">
    <source>
        <dbReference type="ARBA" id="ARBA00022723"/>
    </source>
</evidence>
<proteinExistence type="predicted"/>
<keyword evidence="1 4" id="KW-0349">Heme</keyword>
<dbReference type="GO" id="GO:0009055">
    <property type="term" value="F:electron transfer activity"/>
    <property type="evidence" value="ECO:0007669"/>
    <property type="project" value="InterPro"/>
</dbReference>